<protein>
    <submittedName>
        <fullName evidence="1">WSSV294</fullName>
    </submittedName>
</protein>
<accession>A0A2I6SC17</accession>
<dbReference type="Proteomes" id="UP000267352">
    <property type="component" value="Segment"/>
</dbReference>
<proteinExistence type="predicted"/>
<reference evidence="1" key="1">
    <citation type="submission" date="2017-12" db="EMBL/GenBank/DDBJ databases">
        <authorList>
            <person name="Katneni V.K."/>
            <person name="Shekhar M.S."/>
            <person name="Otta S.K."/>
            <person name="Karthic K."/>
            <person name="Jangam A.K."/>
            <person name="Gopikrishna G."/>
            <person name="Vijayan K.K."/>
        </authorList>
    </citation>
    <scope>NUCLEOTIDE SEQUENCE [LARGE SCALE GENOMIC DNA]</scope>
    <source>
        <strain evidence="1">IN_AP4RU</strain>
    </source>
</reference>
<dbReference type="EMBL" id="MG702567">
    <property type="protein sequence ID" value="AUO15096.1"/>
    <property type="molecule type" value="Genomic_DNA"/>
</dbReference>
<sequence>MACPEIFEPISGTDVSGAWSAQAASQLPVHTLPTSTLFHPSSPSQKF</sequence>
<name>A0A2I6SC17_9VIRU</name>
<reference evidence="1" key="2">
    <citation type="journal article" date="2018" name="Genome Announc.">
        <title>First Report of a Complete Genome Sequence of White spot syndrome virus from India.</title>
        <authorList>
            <person name="Vinaya Kumar K."/>
            <person name="Shekhar M.S."/>
            <person name="Otta S.K."/>
            <person name="Karthic K."/>
            <person name="Ashok Kumar J."/>
            <person name="Gopikrishna G."/>
            <person name="Vijayan K.K."/>
        </authorList>
    </citation>
    <scope>NUCLEOTIDE SEQUENCE</scope>
    <source>
        <strain evidence="1">IN_AP4RU</strain>
    </source>
</reference>
<evidence type="ECO:0000313" key="1">
    <source>
        <dbReference type="EMBL" id="AUO15096.1"/>
    </source>
</evidence>
<organism evidence="1">
    <name type="scientific">White spot syndrome virus</name>
    <dbReference type="NCBI Taxonomy" id="342409"/>
    <lineage>
        <taxon>Viruses</taxon>
        <taxon>Viruses incertae sedis</taxon>
        <taxon>Naldaviricetes</taxon>
        <taxon>Nimaviridae</taxon>
        <taxon>Whispovirus</taxon>
    </lineage>
</organism>